<dbReference type="RefSeq" id="WP_151152029.1">
    <property type="nucleotide sequence ID" value="NZ_WAIE01000010.1"/>
</dbReference>
<dbReference type="InterPro" id="IPR036291">
    <property type="entry name" value="NAD(P)-bd_dom_sf"/>
</dbReference>
<dbReference type="Gene3D" id="3.40.50.720">
    <property type="entry name" value="NAD(P)-binding Rossmann-like Domain"/>
    <property type="match status" value="1"/>
</dbReference>
<keyword evidence="1" id="KW-0560">Oxidoreductase</keyword>
<evidence type="ECO:0000313" key="4">
    <source>
        <dbReference type="Proteomes" id="UP000438699"/>
    </source>
</evidence>
<protein>
    <submittedName>
        <fullName evidence="3">Prephenate dehydrogenase/arogenate dehydrogenase family protein</fullName>
    </submittedName>
</protein>
<evidence type="ECO:0000259" key="2">
    <source>
        <dbReference type="PROSITE" id="PS51176"/>
    </source>
</evidence>
<dbReference type="EMBL" id="WAIE01000010">
    <property type="protein sequence ID" value="KAB1438795.1"/>
    <property type="molecule type" value="Genomic_DNA"/>
</dbReference>
<dbReference type="PANTHER" id="PTHR21363:SF0">
    <property type="entry name" value="PREPHENATE DEHYDROGENASE [NADP(+)]"/>
    <property type="match status" value="1"/>
</dbReference>
<dbReference type="OrthoDB" id="9800497at2"/>
<dbReference type="GO" id="GO:0008977">
    <property type="term" value="F:prephenate dehydrogenase (NAD+) activity"/>
    <property type="evidence" value="ECO:0007669"/>
    <property type="project" value="InterPro"/>
</dbReference>
<dbReference type="PROSITE" id="PS51176">
    <property type="entry name" value="PDH_ADH"/>
    <property type="match status" value="1"/>
</dbReference>
<dbReference type="GO" id="GO:0070403">
    <property type="term" value="F:NAD+ binding"/>
    <property type="evidence" value="ECO:0007669"/>
    <property type="project" value="InterPro"/>
</dbReference>
<dbReference type="InterPro" id="IPR050812">
    <property type="entry name" value="Preph/Arog_dehydrog"/>
</dbReference>
<dbReference type="GO" id="GO:0004665">
    <property type="term" value="F:prephenate dehydrogenase (NADP+) activity"/>
    <property type="evidence" value="ECO:0007669"/>
    <property type="project" value="InterPro"/>
</dbReference>
<dbReference type="AlphaFoldDB" id="A0A6N6MX60"/>
<gene>
    <name evidence="3" type="ORF">F8A88_15150</name>
</gene>
<reference evidence="3 4" key="1">
    <citation type="journal article" date="2017" name="Int. J. Syst. Evol. Microbiol.">
        <title>Desulfovibrio senegalensis sp. nov., a mesophilic sulfate reducer isolated from marine sediment.</title>
        <authorList>
            <person name="Thioye A."/>
            <person name="Gam Z.B.A."/>
            <person name="Mbengue M."/>
            <person name="Cayol J.L."/>
            <person name="Joseph-Bartoli M."/>
            <person name="Toure-Kane C."/>
            <person name="Labat M."/>
        </authorList>
    </citation>
    <scope>NUCLEOTIDE SEQUENCE [LARGE SCALE GENOMIC DNA]</scope>
    <source>
        <strain evidence="3 4">DSM 101509</strain>
    </source>
</reference>
<proteinExistence type="predicted"/>
<sequence length="260" mass="28606">MEPQFRHMSIVGAQGQMGSLFSKRFRELGCFVAELDQPLEQEAIERALSKSDLVLLCVPVTAMADVLDKIMPHMDEQAVLADVGSVKELPLRAMLKAHAGPVVGTHPLFGPVIPEGFAPRVAVVPGREKHARQADQVATLFHEAGFDPFMTTAAEHDKAMAFIQGLNFTTTAAYLAAAGRCPGIENYVTPSFNRRLDAARKMFTKDSELFGTIADANPYLQETARQFMTLFSLAAGGELDLLASLAQWWWRNENPREDCV</sequence>
<dbReference type="InterPro" id="IPR003099">
    <property type="entry name" value="Prephen_DH"/>
</dbReference>
<accession>A0A6N6MX60</accession>
<evidence type="ECO:0000256" key="1">
    <source>
        <dbReference type="ARBA" id="ARBA00023002"/>
    </source>
</evidence>
<dbReference type="Pfam" id="PF02153">
    <property type="entry name" value="PDH_N"/>
    <property type="match status" value="1"/>
</dbReference>
<dbReference type="GO" id="GO:0006571">
    <property type="term" value="P:tyrosine biosynthetic process"/>
    <property type="evidence" value="ECO:0007669"/>
    <property type="project" value="InterPro"/>
</dbReference>
<dbReference type="InterPro" id="IPR046826">
    <property type="entry name" value="PDH_N"/>
</dbReference>
<dbReference type="PANTHER" id="PTHR21363">
    <property type="entry name" value="PREPHENATE DEHYDROGENASE"/>
    <property type="match status" value="1"/>
</dbReference>
<keyword evidence="4" id="KW-1185">Reference proteome</keyword>
<dbReference type="SUPFAM" id="SSF48179">
    <property type="entry name" value="6-phosphogluconate dehydrogenase C-terminal domain-like"/>
    <property type="match status" value="1"/>
</dbReference>
<evidence type="ECO:0000313" key="3">
    <source>
        <dbReference type="EMBL" id="KAB1438795.1"/>
    </source>
</evidence>
<comment type="caution">
    <text evidence="3">The sequence shown here is derived from an EMBL/GenBank/DDBJ whole genome shotgun (WGS) entry which is preliminary data.</text>
</comment>
<feature type="domain" description="Prephenate/arogenate dehydrogenase" evidence="2">
    <location>
        <begin position="6"/>
        <end position="260"/>
    </location>
</feature>
<name>A0A6N6MX60_9BACT</name>
<dbReference type="SUPFAM" id="SSF51735">
    <property type="entry name" value="NAD(P)-binding Rossmann-fold domains"/>
    <property type="match status" value="1"/>
</dbReference>
<dbReference type="InterPro" id="IPR008927">
    <property type="entry name" value="6-PGluconate_DH-like_C_sf"/>
</dbReference>
<organism evidence="3 4">
    <name type="scientific">Pseudodesulfovibrio senegalensis</name>
    <dbReference type="NCBI Taxonomy" id="1721087"/>
    <lineage>
        <taxon>Bacteria</taxon>
        <taxon>Pseudomonadati</taxon>
        <taxon>Thermodesulfobacteriota</taxon>
        <taxon>Desulfovibrionia</taxon>
        <taxon>Desulfovibrionales</taxon>
        <taxon>Desulfovibrionaceae</taxon>
    </lineage>
</organism>
<dbReference type="Proteomes" id="UP000438699">
    <property type="component" value="Unassembled WGS sequence"/>
</dbReference>